<feature type="transmembrane region" description="Helical" evidence="2">
    <location>
        <begin position="40"/>
        <end position="61"/>
    </location>
</feature>
<evidence type="ECO:0000313" key="4">
    <source>
        <dbReference type="Proteomes" id="UP001327560"/>
    </source>
</evidence>
<gene>
    <name evidence="3" type="ORF">Cni_G10270</name>
</gene>
<proteinExistence type="predicted"/>
<dbReference type="EMBL" id="CP136892">
    <property type="protein sequence ID" value="WOL01553.1"/>
    <property type="molecule type" value="Genomic_DNA"/>
</dbReference>
<keyword evidence="2" id="KW-0812">Transmembrane</keyword>
<evidence type="ECO:0000256" key="2">
    <source>
        <dbReference type="SAM" id="Phobius"/>
    </source>
</evidence>
<keyword evidence="4" id="KW-1185">Reference proteome</keyword>
<accession>A0AAQ3K684</accession>
<protein>
    <submittedName>
        <fullName evidence="3">Uncharacterized protein</fullName>
    </submittedName>
</protein>
<keyword evidence="2" id="KW-1133">Transmembrane helix</keyword>
<evidence type="ECO:0000256" key="1">
    <source>
        <dbReference type="SAM" id="MobiDB-lite"/>
    </source>
</evidence>
<dbReference type="Proteomes" id="UP001327560">
    <property type="component" value="Chromosome 3"/>
</dbReference>
<reference evidence="3 4" key="1">
    <citation type="submission" date="2023-10" db="EMBL/GenBank/DDBJ databases">
        <title>Chromosome-scale genome assembly provides insights into flower coloration mechanisms of Canna indica.</title>
        <authorList>
            <person name="Li C."/>
        </authorList>
    </citation>
    <scope>NUCLEOTIDE SEQUENCE [LARGE SCALE GENOMIC DNA]</scope>
    <source>
        <tissue evidence="3">Flower</tissue>
    </source>
</reference>
<sequence length="86" mass="9421">MPPAAKDGPDGQHQEEAMNGNNGGGFSFNSSIALYHSMDALWNAAFIILSYVVLLALFYFLRLFEMAPSEASWEPLRCGYGFSPPS</sequence>
<organism evidence="3 4">
    <name type="scientific">Canna indica</name>
    <name type="common">Indian-shot</name>
    <dbReference type="NCBI Taxonomy" id="4628"/>
    <lineage>
        <taxon>Eukaryota</taxon>
        <taxon>Viridiplantae</taxon>
        <taxon>Streptophyta</taxon>
        <taxon>Embryophyta</taxon>
        <taxon>Tracheophyta</taxon>
        <taxon>Spermatophyta</taxon>
        <taxon>Magnoliopsida</taxon>
        <taxon>Liliopsida</taxon>
        <taxon>Zingiberales</taxon>
        <taxon>Cannaceae</taxon>
        <taxon>Canna</taxon>
    </lineage>
</organism>
<dbReference type="AlphaFoldDB" id="A0AAQ3K684"/>
<feature type="compositionally biased region" description="Basic and acidic residues" evidence="1">
    <location>
        <begin position="7"/>
        <end position="16"/>
    </location>
</feature>
<name>A0AAQ3K684_9LILI</name>
<feature type="region of interest" description="Disordered" evidence="1">
    <location>
        <begin position="1"/>
        <end position="22"/>
    </location>
</feature>
<evidence type="ECO:0000313" key="3">
    <source>
        <dbReference type="EMBL" id="WOL01553.1"/>
    </source>
</evidence>
<keyword evidence="2" id="KW-0472">Membrane</keyword>